<evidence type="ECO:0000313" key="1">
    <source>
        <dbReference type="EMBL" id="GAI50359.1"/>
    </source>
</evidence>
<dbReference type="EMBL" id="BARV01038725">
    <property type="protein sequence ID" value="GAI50359.1"/>
    <property type="molecule type" value="Genomic_DNA"/>
</dbReference>
<proteinExistence type="predicted"/>
<gene>
    <name evidence="1" type="ORF">S06H3_59573</name>
</gene>
<name>X1R439_9ZZZZ</name>
<reference evidence="1" key="1">
    <citation type="journal article" date="2014" name="Front. Microbiol.">
        <title>High frequency of phylogenetically diverse reductive dehalogenase-homologous genes in deep subseafloor sedimentary metagenomes.</title>
        <authorList>
            <person name="Kawai M."/>
            <person name="Futagami T."/>
            <person name="Toyoda A."/>
            <person name="Takaki Y."/>
            <person name="Nishi S."/>
            <person name="Hori S."/>
            <person name="Arai W."/>
            <person name="Tsubouchi T."/>
            <person name="Morono Y."/>
            <person name="Uchiyama I."/>
            <person name="Ito T."/>
            <person name="Fujiyama A."/>
            <person name="Inagaki F."/>
            <person name="Takami H."/>
        </authorList>
    </citation>
    <scope>NUCLEOTIDE SEQUENCE</scope>
    <source>
        <strain evidence="1">Expedition CK06-06</strain>
    </source>
</reference>
<comment type="caution">
    <text evidence="1">The sequence shown here is derived from an EMBL/GenBank/DDBJ whole genome shotgun (WGS) entry which is preliminary data.</text>
</comment>
<organism evidence="1">
    <name type="scientific">marine sediment metagenome</name>
    <dbReference type="NCBI Taxonomy" id="412755"/>
    <lineage>
        <taxon>unclassified sequences</taxon>
        <taxon>metagenomes</taxon>
        <taxon>ecological metagenomes</taxon>
    </lineage>
</organism>
<sequence>KFFNTIDILSDFMAGTKEILIRDSFFVCGKKGAGYFFL</sequence>
<feature type="non-terminal residue" evidence="1">
    <location>
        <position position="1"/>
    </location>
</feature>
<protein>
    <submittedName>
        <fullName evidence="1">Uncharacterized protein</fullName>
    </submittedName>
</protein>
<dbReference type="AlphaFoldDB" id="X1R439"/>
<accession>X1R439</accession>